<evidence type="ECO:0000313" key="3">
    <source>
        <dbReference type="EMBL" id="GLR71340.1"/>
    </source>
</evidence>
<name>A0AA37T0B9_9ALTE</name>
<evidence type="ECO:0000256" key="1">
    <source>
        <dbReference type="SAM" id="MobiDB-lite"/>
    </source>
</evidence>
<dbReference type="RefSeq" id="WP_284217700.1">
    <property type="nucleotide sequence ID" value="NZ_BSOT01000006.1"/>
</dbReference>
<feature type="compositionally biased region" description="Pro residues" evidence="1">
    <location>
        <begin position="76"/>
        <end position="85"/>
    </location>
</feature>
<keyword evidence="2" id="KW-1133">Transmembrane helix</keyword>
<dbReference type="InterPro" id="IPR049806">
    <property type="entry name" value="MasK-like_C"/>
</dbReference>
<gene>
    <name evidence="3" type="ORF">GCM10007852_22480</name>
</gene>
<feature type="transmembrane region" description="Helical" evidence="2">
    <location>
        <begin position="26"/>
        <end position="46"/>
    </location>
</feature>
<evidence type="ECO:0000256" key="2">
    <source>
        <dbReference type="SAM" id="Phobius"/>
    </source>
</evidence>
<reference evidence="3" key="2">
    <citation type="submission" date="2023-01" db="EMBL/GenBank/DDBJ databases">
        <title>Draft genome sequence of Agaribacter marinus strain NBRC 110023.</title>
        <authorList>
            <person name="Sun Q."/>
            <person name="Mori K."/>
        </authorList>
    </citation>
    <scope>NUCLEOTIDE SEQUENCE</scope>
    <source>
        <strain evidence="3">NBRC 110023</strain>
    </source>
</reference>
<evidence type="ECO:0000313" key="4">
    <source>
        <dbReference type="Proteomes" id="UP001156601"/>
    </source>
</evidence>
<keyword evidence="2" id="KW-0472">Membrane</keyword>
<sequence>MSSVASDTLFSSQLPWDSAAAENGRFGKITLVILLFTLLFAAYVGITDLPDIPREQKEELPPQLARIIQVQEQAPVTPPVPIEPEPLPEPEEPAPVPEVQEKDLVEPQPKPEPEDKIKPVSVPEKEIPVEVSAAEKVKQARETAKSKGVLALSDTLASMRESTNLQNLANTQQTTGGGQAALTQRNTIAAPVLATSGGIQSGPVSSDMGAKGELSGRRNTEFVAASEGEASIATKRIEQKQQVIGNRELDKIRQTLDANKGAVYSLYRRALRQDPSIEGKLSVKLVIMPDGTLSSVTLIDSELDAPELVEKLIQRIRLINFGAENVSQTELEYAYNFLPY</sequence>
<protein>
    <submittedName>
        <fullName evidence="3">Uncharacterized protein</fullName>
    </submittedName>
</protein>
<keyword evidence="2" id="KW-0812">Transmembrane</keyword>
<dbReference type="Proteomes" id="UP001156601">
    <property type="component" value="Unassembled WGS sequence"/>
</dbReference>
<dbReference type="EMBL" id="BSOT01000006">
    <property type="protein sequence ID" value="GLR71340.1"/>
    <property type="molecule type" value="Genomic_DNA"/>
</dbReference>
<keyword evidence="4" id="KW-1185">Reference proteome</keyword>
<dbReference type="AlphaFoldDB" id="A0AA37T0B9"/>
<comment type="caution">
    <text evidence="3">The sequence shown here is derived from an EMBL/GenBank/DDBJ whole genome shotgun (WGS) entry which is preliminary data.</text>
</comment>
<feature type="compositionally biased region" description="Basic and acidic residues" evidence="1">
    <location>
        <begin position="99"/>
        <end position="118"/>
    </location>
</feature>
<feature type="region of interest" description="Disordered" evidence="1">
    <location>
        <begin position="75"/>
        <end position="118"/>
    </location>
</feature>
<organism evidence="3 4">
    <name type="scientific">Agaribacter marinus</name>
    <dbReference type="NCBI Taxonomy" id="1431249"/>
    <lineage>
        <taxon>Bacteria</taxon>
        <taxon>Pseudomonadati</taxon>
        <taxon>Pseudomonadota</taxon>
        <taxon>Gammaproteobacteria</taxon>
        <taxon>Alteromonadales</taxon>
        <taxon>Alteromonadaceae</taxon>
        <taxon>Agaribacter</taxon>
    </lineage>
</organism>
<reference evidence="3" key="1">
    <citation type="journal article" date="2014" name="Int. J. Syst. Evol. Microbiol.">
        <title>Complete genome sequence of Corynebacterium casei LMG S-19264T (=DSM 44701T), isolated from a smear-ripened cheese.</title>
        <authorList>
            <consortium name="US DOE Joint Genome Institute (JGI-PGF)"/>
            <person name="Walter F."/>
            <person name="Albersmeier A."/>
            <person name="Kalinowski J."/>
            <person name="Ruckert C."/>
        </authorList>
    </citation>
    <scope>NUCLEOTIDE SEQUENCE</scope>
    <source>
        <strain evidence="3">NBRC 110023</strain>
    </source>
</reference>
<accession>A0AA37T0B9</accession>
<proteinExistence type="predicted"/>
<dbReference type="NCBIfam" id="NF033768">
    <property type="entry name" value="myxo_SS_tail"/>
    <property type="match status" value="1"/>
</dbReference>